<name>A0A8R7TP34_TRIUA</name>
<evidence type="ECO:0000313" key="3">
    <source>
        <dbReference type="Proteomes" id="UP000015106"/>
    </source>
</evidence>
<accession>A0A8R7TP34</accession>
<sequence length="108" mass="11705">MFPLFLICSISYTCSALGSNDKIYSLTLKVQGGGSTNNALNRAAPLDFNPRMTSKKRTCPMWCYFPSVIFVGIAEKSSTPLNIFASKIKSMTPTNSPAEAPMNGRSSI</sequence>
<feature type="signal peptide" evidence="1">
    <location>
        <begin position="1"/>
        <end position="16"/>
    </location>
</feature>
<reference evidence="2" key="3">
    <citation type="submission" date="2022-06" db="UniProtKB">
        <authorList>
            <consortium name="EnsemblPlants"/>
        </authorList>
    </citation>
    <scope>IDENTIFICATION</scope>
</reference>
<keyword evidence="1" id="KW-0732">Signal</keyword>
<keyword evidence="3" id="KW-1185">Reference proteome</keyword>
<reference evidence="3" key="1">
    <citation type="journal article" date="2013" name="Nature">
        <title>Draft genome of the wheat A-genome progenitor Triticum urartu.</title>
        <authorList>
            <person name="Ling H.Q."/>
            <person name="Zhao S."/>
            <person name="Liu D."/>
            <person name="Wang J."/>
            <person name="Sun H."/>
            <person name="Zhang C."/>
            <person name="Fan H."/>
            <person name="Li D."/>
            <person name="Dong L."/>
            <person name="Tao Y."/>
            <person name="Gao C."/>
            <person name="Wu H."/>
            <person name="Li Y."/>
            <person name="Cui Y."/>
            <person name="Guo X."/>
            <person name="Zheng S."/>
            <person name="Wang B."/>
            <person name="Yu K."/>
            <person name="Liang Q."/>
            <person name="Yang W."/>
            <person name="Lou X."/>
            <person name="Chen J."/>
            <person name="Feng M."/>
            <person name="Jian J."/>
            <person name="Zhang X."/>
            <person name="Luo G."/>
            <person name="Jiang Y."/>
            <person name="Liu J."/>
            <person name="Wang Z."/>
            <person name="Sha Y."/>
            <person name="Zhang B."/>
            <person name="Wu H."/>
            <person name="Tang D."/>
            <person name="Shen Q."/>
            <person name="Xue P."/>
            <person name="Zou S."/>
            <person name="Wang X."/>
            <person name="Liu X."/>
            <person name="Wang F."/>
            <person name="Yang Y."/>
            <person name="An X."/>
            <person name="Dong Z."/>
            <person name="Zhang K."/>
            <person name="Zhang X."/>
            <person name="Luo M.C."/>
            <person name="Dvorak J."/>
            <person name="Tong Y."/>
            <person name="Wang J."/>
            <person name="Yang H."/>
            <person name="Li Z."/>
            <person name="Wang D."/>
            <person name="Zhang A."/>
            <person name="Wang J."/>
        </authorList>
    </citation>
    <scope>NUCLEOTIDE SEQUENCE</scope>
    <source>
        <strain evidence="3">cv. G1812</strain>
    </source>
</reference>
<protein>
    <recommendedName>
        <fullName evidence="4">Secreted protein</fullName>
    </recommendedName>
</protein>
<organism evidence="2 3">
    <name type="scientific">Triticum urartu</name>
    <name type="common">Red wild einkorn</name>
    <name type="synonym">Crithodium urartu</name>
    <dbReference type="NCBI Taxonomy" id="4572"/>
    <lineage>
        <taxon>Eukaryota</taxon>
        <taxon>Viridiplantae</taxon>
        <taxon>Streptophyta</taxon>
        <taxon>Embryophyta</taxon>
        <taxon>Tracheophyta</taxon>
        <taxon>Spermatophyta</taxon>
        <taxon>Magnoliopsida</taxon>
        <taxon>Liliopsida</taxon>
        <taxon>Poales</taxon>
        <taxon>Poaceae</taxon>
        <taxon>BOP clade</taxon>
        <taxon>Pooideae</taxon>
        <taxon>Triticodae</taxon>
        <taxon>Triticeae</taxon>
        <taxon>Triticinae</taxon>
        <taxon>Triticum</taxon>
    </lineage>
</organism>
<proteinExistence type="predicted"/>
<evidence type="ECO:0000313" key="2">
    <source>
        <dbReference type="EnsemblPlants" id="TuG1812G0200005911.01.T02"/>
    </source>
</evidence>
<dbReference type="EnsemblPlants" id="TuG1812G0200005911.01.T02">
    <property type="protein sequence ID" value="TuG1812G0200005911.01.T02"/>
    <property type="gene ID" value="TuG1812G0200005911.01"/>
</dbReference>
<evidence type="ECO:0000256" key="1">
    <source>
        <dbReference type="SAM" id="SignalP"/>
    </source>
</evidence>
<dbReference type="Gramene" id="TuG1812G0200005911.01.T02">
    <property type="protein sequence ID" value="TuG1812G0200005911.01.T02"/>
    <property type="gene ID" value="TuG1812G0200005911.01"/>
</dbReference>
<feature type="chain" id="PRO_5035835350" description="Secreted protein" evidence="1">
    <location>
        <begin position="17"/>
        <end position="108"/>
    </location>
</feature>
<dbReference type="AlphaFoldDB" id="A0A8R7TP34"/>
<reference evidence="2" key="2">
    <citation type="submission" date="2018-03" db="EMBL/GenBank/DDBJ databases">
        <title>The Triticum urartu genome reveals the dynamic nature of wheat genome evolution.</title>
        <authorList>
            <person name="Ling H."/>
            <person name="Ma B."/>
            <person name="Shi X."/>
            <person name="Liu H."/>
            <person name="Dong L."/>
            <person name="Sun H."/>
            <person name="Cao Y."/>
            <person name="Gao Q."/>
            <person name="Zheng S."/>
            <person name="Li Y."/>
            <person name="Yu Y."/>
            <person name="Du H."/>
            <person name="Qi M."/>
            <person name="Li Y."/>
            <person name="Yu H."/>
            <person name="Cui Y."/>
            <person name="Wang N."/>
            <person name="Chen C."/>
            <person name="Wu H."/>
            <person name="Zhao Y."/>
            <person name="Zhang J."/>
            <person name="Li Y."/>
            <person name="Zhou W."/>
            <person name="Zhang B."/>
            <person name="Hu W."/>
            <person name="Eijk M."/>
            <person name="Tang J."/>
            <person name="Witsenboer H."/>
            <person name="Zhao S."/>
            <person name="Li Z."/>
            <person name="Zhang A."/>
            <person name="Wang D."/>
            <person name="Liang C."/>
        </authorList>
    </citation>
    <scope>NUCLEOTIDE SEQUENCE [LARGE SCALE GENOMIC DNA]</scope>
    <source>
        <strain evidence="2">cv. G1812</strain>
    </source>
</reference>
<dbReference type="Proteomes" id="UP000015106">
    <property type="component" value="Chromosome 2"/>
</dbReference>
<evidence type="ECO:0008006" key="4">
    <source>
        <dbReference type="Google" id="ProtNLM"/>
    </source>
</evidence>